<dbReference type="InterPro" id="IPR035965">
    <property type="entry name" value="PAS-like_dom_sf"/>
</dbReference>
<comment type="catalytic activity">
    <reaction evidence="1">
        <text>ATP + protein L-histidine = ADP + protein N-phospho-L-histidine.</text>
        <dbReference type="EC" id="2.7.13.3"/>
    </reaction>
</comment>
<dbReference type="SUPFAM" id="SSF55785">
    <property type="entry name" value="PYP-like sensor domain (PAS domain)"/>
    <property type="match status" value="2"/>
</dbReference>
<dbReference type="Pfam" id="PF00989">
    <property type="entry name" value="PAS"/>
    <property type="match status" value="1"/>
</dbReference>
<keyword evidence="4" id="KW-1003">Cell membrane</keyword>
<feature type="transmembrane region" description="Helical" evidence="16">
    <location>
        <begin position="106"/>
        <end position="125"/>
    </location>
</feature>
<evidence type="ECO:0000256" key="11">
    <source>
        <dbReference type="ARBA" id="ARBA00022989"/>
    </source>
</evidence>
<evidence type="ECO:0000259" key="17">
    <source>
        <dbReference type="PROSITE" id="PS50109"/>
    </source>
</evidence>
<evidence type="ECO:0000259" key="20">
    <source>
        <dbReference type="PROSITE" id="PS50894"/>
    </source>
</evidence>
<evidence type="ECO:0000256" key="16">
    <source>
        <dbReference type="SAM" id="Phobius"/>
    </source>
</evidence>
<keyword evidence="5 15" id="KW-0597">Phosphoprotein</keyword>
<dbReference type="SUPFAM" id="SSF47384">
    <property type="entry name" value="Homodimeric domain of signal transducing histidine kinase"/>
    <property type="match status" value="1"/>
</dbReference>
<dbReference type="PROSITE" id="PS50894">
    <property type="entry name" value="HPT"/>
    <property type="match status" value="1"/>
</dbReference>
<dbReference type="SMART" id="SM00448">
    <property type="entry name" value="REC"/>
    <property type="match status" value="1"/>
</dbReference>
<dbReference type="NCBIfam" id="TIGR00229">
    <property type="entry name" value="sensory_box"/>
    <property type="match status" value="1"/>
</dbReference>
<dbReference type="SUPFAM" id="SSF55781">
    <property type="entry name" value="GAF domain-like"/>
    <property type="match status" value="1"/>
</dbReference>
<dbReference type="Pfam" id="PF02518">
    <property type="entry name" value="HATPase_c"/>
    <property type="match status" value="1"/>
</dbReference>
<keyword evidence="6" id="KW-0808">Transferase</keyword>
<feature type="domain" description="PAS" evidence="19">
    <location>
        <begin position="341"/>
        <end position="412"/>
    </location>
</feature>
<evidence type="ECO:0000259" key="19">
    <source>
        <dbReference type="PROSITE" id="PS50112"/>
    </source>
</evidence>
<comment type="caution">
    <text evidence="21">The sequence shown here is derived from an EMBL/GenBank/DDBJ whole genome shotgun (WGS) entry which is preliminary data.</text>
</comment>
<dbReference type="PROSITE" id="PS50109">
    <property type="entry name" value="HIS_KIN"/>
    <property type="match status" value="1"/>
</dbReference>
<dbReference type="RefSeq" id="WP_069293508.1">
    <property type="nucleotide sequence ID" value="NZ_CP140110.1"/>
</dbReference>
<keyword evidence="13 16" id="KW-0472">Membrane</keyword>
<dbReference type="Pfam" id="PF16927">
    <property type="entry name" value="HisKA_7TM"/>
    <property type="match status" value="1"/>
</dbReference>
<dbReference type="Pfam" id="PF00072">
    <property type="entry name" value="Response_reg"/>
    <property type="match status" value="1"/>
</dbReference>
<keyword evidence="10" id="KW-0067">ATP-binding</keyword>
<dbReference type="Gene3D" id="3.30.565.10">
    <property type="entry name" value="Histidine kinase-like ATPase, C-terminal domain"/>
    <property type="match status" value="1"/>
</dbReference>
<keyword evidence="22" id="KW-1185">Reference proteome</keyword>
<evidence type="ECO:0000256" key="2">
    <source>
        <dbReference type="ARBA" id="ARBA00004651"/>
    </source>
</evidence>
<dbReference type="Gene3D" id="3.40.50.2300">
    <property type="match status" value="1"/>
</dbReference>
<feature type="domain" description="HPt" evidence="20">
    <location>
        <begin position="1045"/>
        <end position="1140"/>
    </location>
</feature>
<dbReference type="InterPro" id="IPR013767">
    <property type="entry name" value="PAS_fold"/>
</dbReference>
<evidence type="ECO:0000256" key="12">
    <source>
        <dbReference type="ARBA" id="ARBA00023012"/>
    </source>
</evidence>
<dbReference type="STRING" id="1008305.A4H02_07255"/>
<evidence type="ECO:0000256" key="13">
    <source>
        <dbReference type="ARBA" id="ARBA00023136"/>
    </source>
</evidence>
<evidence type="ECO:0000256" key="10">
    <source>
        <dbReference type="ARBA" id="ARBA00022840"/>
    </source>
</evidence>
<dbReference type="GO" id="GO:0005524">
    <property type="term" value="F:ATP binding"/>
    <property type="evidence" value="ECO:0007669"/>
    <property type="project" value="UniProtKB-KW"/>
</dbReference>
<dbReference type="EMBL" id="LWAF01000011">
    <property type="protein sequence ID" value="ODN30093.1"/>
    <property type="molecule type" value="Genomic_DNA"/>
</dbReference>
<reference evidence="22" key="1">
    <citation type="submission" date="2016-04" db="EMBL/GenBank/DDBJ databases">
        <title>The genome sequence project of a novel Fervidobacterium isolate from a hot spring in Thailand.</title>
        <authorList>
            <person name="Gonzalez J.M."/>
            <person name="Cuecas A."/>
            <person name="Kanoksilapatham W."/>
        </authorList>
    </citation>
    <scope>NUCLEOTIDE SEQUENCE [LARGE SCALE GENOMIC DNA]</scope>
    <source>
        <strain evidence="22">FC2004</strain>
    </source>
</reference>
<dbReference type="Pfam" id="PF13188">
    <property type="entry name" value="PAS_8"/>
    <property type="match status" value="1"/>
</dbReference>
<feature type="transmembrane region" description="Helical" evidence="16">
    <location>
        <begin position="177"/>
        <end position="199"/>
    </location>
</feature>
<dbReference type="Proteomes" id="UP000094570">
    <property type="component" value="Unassembled WGS sequence"/>
</dbReference>
<dbReference type="FunFam" id="1.10.287.130:FF:000003">
    <property type="entry name" value="Histidine kinase"/>
    <property type="match status" value="1"/>
</dbReference>
<dbReference type="InterPro" id="IPR003018">
    <property type="entry name" value="GAF"/>
</dbReference>
<dbReference type="SMART" id="SM00388">
    <property type="entry name" value="HisKA"/>
    <property type="match status" value="1"/>
</dbReference>
<feature type="transmembrane region" description="Helical" evidence="16">
    <location>
        <begin position="73"/>
        <end position="94"/>
    </location>
</feature>
<dbReference type="PRINTS" id="PR00344">
    <property type="entry name" value="BCTRLSENSOR"/>
</dbReference>
<dbReference type="OrthoDB" id="112712at2"/>
<keyword evidence="7 16" id="KW-0812">Transmembrane</keyword>
<dbReference type="AlphaFoldDB" id="A0A1E3G2K9"/>
<evidence type="ECO:0000256" key="3">
    <source>
        <dbReference type="ARBA" id="ARBA00012438"/>
    </source>
</evidence>
<proteinExistence type="predicted"/>
<dbReference type="GO" id="GO:0006355">
    <property type="term" value="P:regulation of DNA-templated transcription"/>
    <property type="evidence" value="ECO:0007669"/>
    <property type="project" value="InterPro"/>
</dbReference>
<dbReference type="InterPro" id="IPR004358">
    <property type="entry name" value="Sig_transdc_His_kin-like_C"/>
</dbReference>
<keyword evidence="8" id="KW-0547">Nucleotide-binding</keyword>
<dbReference type="InterPro" id="IPR003594">
    <property type="entry name" value="HATPase_dom"/>
</dbReference>
<evidence type="ECO:0000313" key="21">
    <source>
        <dbReference type="EMBL" id="ODN30093.1"/>
    </source>
</evidence>
<dbReference type="FunFam" id="3.30.565.10:FF:000010">
    <property type="entry name" value="Sensor histidine kinase RcsC"/>
    <property type="match status" value="1"/>
</dbReference>
<feature type="transmembrane region" description="Helical" evidence="16">
    <location>
        <begin position="37"/>
        <end position="58"/>
    </location>
</feature>
<dbReference type="InterPro" id="IPR008207">
    <property type="entry name" value="Sig_transdc_His_kin_Hpt_dom"/>
</dbReference>
<dbReference type="SUPFAM" id="SSF52172">
    <property type="entry name" value="CheY-like"/>
    <property type="match status" value="1"/>
</dbReference>
<feature type="transmembrane region" description="Helical" evidence="16">
    <location>
        <begin position="145"/>
        <end position="165"/>
    </location>
</feature>
<dbReference type="PROSITE" id="PS50112">
    <property type="entry name" value="PAS"/>
    <property type="match status" value="1"/>
</dbReference>
<dbReference type="PANTHER" id="PTHR45339:SF1">
    <property type="entry name" value="HYBRID SIGNAL TRANSDUCTION HISTIDINE KINASE J"/>
    <property type="match status" value="1"/>
</dbReference>
<feature type="transmembrane region" description="Helical" evidence="16">
    <location>
        <begin position="6"/>
        <end position="25"/>
    </location>
</feature>
<accession>A0A1E3G2K9</accession>
<evidence type="ECO:0000256" key="6">
    <source>
        <dbReference type="ARBA" id="ARBA00022679"/>
    </source>
</evidence>
<dbReference type="SMART" id="SM00091">
    <property type="entry name" value="PAS"/>
    <property type="match status" value="2"/>
</dbReference>
<dbReference type="InterPro" id="IPR029016">
    <property type="entry name" value="GAF-like_dom_sf"/>
</dbReference>
<name>A0A1E3G2K9_9BACT</name>
<dbReference type="InterPro" id="IPR036641">
    <property type="entry name" value="HPT_dom_sf"/>
</dbReference>
<dbReference type="CDD" id="cd00082">
    <property type="entry name" value="HisKA"/>
    <property type="match status" value="1"/>
</dbReference>
<dbReference type="GO" id="GO:0005886">
    <property type="term" value="C:plasma membrane"/>
    <property type="evidence" value="ECO:0007669"/>
    <property type="project" value="UniProtKB-SubCell"/>
</dbReference>
<evidence type="ECO:0000256" key="5">
    <source>
        <dbReference type="ARBA" id="ARBA00022553"/>
    </source>
</evidence>
<dbReference type="SMART" id="SM00065">
    <property type="entry name" value="GAF"/>
    <property type="match status" value="1"/>
</dbReference>
<dbReference type="Gene3D" id="1.10.287.130">
    <property type="match status" value="1"/>
</dbReference>
<evidence type="ECO:0000259" key="18">
    <source>
        <dbReference type="PROSITE" id="PS50110"/>
    </source>
</evidence>
<feature type="modified residue" description="4-aspartylphosphate" evidence="15">
    <location>
        <position position="944"/>
    </location>
</feature>
<keyword evidence="9 21" id="KW-0418">Kinase</keyword>
<dbReference type="InterPro" id="IPR036097">
    <property type="entry name" value="HisK_dim/P_sf"/>
</dbReference>
<evidence type="ECO:0000256" key="1">
    <source>
        <dbReference type="ARBA" id="ARBA00000085"/>
    </source>
</evidence>
<sequence>MRDLVHIFLLIYNCTLAVQTLAGFSRIKAADRTITKYGSGFSALIGLYSFANAMELIYLNNSEIHKAFFWYKIQYFAIPYLPVLWFLYILNFVQEFGVFPQLRPKPLMLSLIPLTTTVLVWTNEFHHLYFRGYMIHNTYLARGPFYYVHIIYSYAVSIIGYYVLFNFAKRVRFVNRSVIHHLLIASLIPLSTSLVYILFNLRIDLTPFGLTASAIILLYETKKLMGSDLLGIVKDVVFNSTNDLIMVLDSQERIVSVNKRFDEMIRHLLGVHEYKGRLVSEVLTPECVELIKAGGGFLEKHGMHFELAVVELKSKGERLGSVVFLRDITKLKRAENEVLTQAERYKLLFEFAPVGILIGDTDGNILDVNSEFLKIHGFSEKSEIVGKNVRSLALEEDKEIVERNLMELRKGKTLIHKVRTKRKSGEIRYTELYERCYTLPNGEKGILSVQKDITRQVTVSNVIKTFAKYQHLIIELALRFINVPVESVDCEISNAIRLVSEYLNIDRVRVYRFDNGRFYSIPEWFYSKNSNEERYIEFSIFDAAGEELEKLLRLNQFVITKEGTAHPLILSLLNYYSTVLITPIVLADQLIGFISTACFEKREWTTLERNVLKLLSTLIANVESKRQYEQQLIEAKRIAEEASRAKSTFLANMSHEIRTPLNGIVGFTHLLAQTPLNETQRKYVEIILKSTEVLLGVINDILDLSKIESGKFQIEESECNLKMELQSSLKLYEAKAREKGVDYFVNIDENISGCLYADSIRIQQVLFNLINNAIKFTPSGGKVTITVEKRAESDDSEEIFFSVKDTGIGIPKDRLKIIFEPFEQSDVSITKKYGGTGLGLAISQQIVKLMGSNIQVESEEGKGSEFYFTLKLRKCSKKIAEETEKPKIRRLYKAKVLVVEDYDVNRLLIAEMLKKFGIVPDFALNGAEAVEKVKNTKYDLIFMDVMMPVMDGIEATKEIRKFDHDTPIVALTAHALKSIRDEIFAAGMNEYVVKPTKLEDFERILEKFCHHLTVETEVEAEQSEAHKISHIESILKATKEEQGFTDEFFGELLETFIKSCDKNIEKMKEALQSGDFETLRREAHSLKGAARSLGLEVMAELAYEIENIAREKNVMFDYEAKLIELRKINEKLKQLRKGEK</sequence>
<feature type="domain" description="Histidine kinase" evidence="17">
    <location>
        <begin position="652"/>
        <end position="874"/>
    </location>
</feature>
<dbReference type="InterPro" id="IPR001789">
    <property type="entry name" value="Sig_transdc_resp-reg_receiver"/>
</dbReference>
<dbReference type="SUPFAM" id="SSF47226">
    <property type="entry name" value="Histidine-containing phosphotransfer domain, HPT domain"/>
    <property type="match status" value="1"/>
</dbReference>
<dbReference type="Pfam" id="PF01627">
    <property type="entry name" value="Hpt"/>
    <property type="match status" value="1"/>
</dbReference>
<dbReference type="PANTHER" id="PTHR45339">
    <property type="entry name" value="HYBRID SIGNAL TRANSDUCTION HISTIDINE KINASE J"/>
    <property type="match status" value="1"/>
</dbReference>
<dbReference type="InterPro" id="IPR031621">
    <property type="entry name" value="HisKA_7TM"/>
</dbReference>
<evidence type="ECO:0000256" key="7">
    <source>
        <dbReference type="ARBA" id="ARBA00022692"/>
    </source>
</evidence>
<evidence type="ECO:0000256" key="4">
    <source>
        <dbReference type="ARBA" id="ARBA00022475"/>
    </source>
</evidence>
<protein>
    <recommendedName>
        <fullName evidence="3">histidine kinase</fullName>
        <ecNumber evidence="3">2.7.13.3</ecNumber>
    </recommendedName>
</protein>
<dbReference type="CDD" id="cd17546">
    <property type="entry name" value="REC_hyHK_CKI1_RcsC-like"/>
    <property type="match status" value="1"/>
</dbReference>
<evidence type="ECO:0000256" key="15">
    <source>
        <dbReference type="PROSITE-ProRule" id="PRU00169"/>
    </source>
</evidence>
<comment type="subcellular location">
    <subcellularLocation>
        <location evidence="2">Cell membrane</location>
        <topology evidence="2">Multi-pass membrane protein</topology>
    </subcellularLocation>
</comment>
<dbReference type="InterPro" id="IPR005467">
    <property type="entry name" value="His_kinase_dom"/>
</dbReference>
<evidence type="ECO:0000256" key="14">
    <source>
        <dbReference type="PROSITE-ProRule" id="PRU00110"/>
    </source>
</evidence>
<evidence type="ECO:0000313" key="22">
    <source>
        <dbReference type="Proteomes" id="UP000094570"/>
    </source>
</evidence>
<dbReference type="SUPFAM" id="SSF55874">
    <property type="entry name" value="ATPase domain of HSP90 chaperone/DNA topoisomerase II/histidine kinase"/>
    <property type="match status" value="1"/>
</dbReference>
<feature type="domain" description="Response regulatory" evidence="18">
    <location>
        <begin position="895"/>
        <end position="1009"/>
    </location>
</feature>
<dbReference type="CDD" id="cd00088">
    <property type="entry name" value="HPT"/>
    <property type="match status" value="1"/>
</dbReference>
<dbReference type="EC" id="2.7.13.3" evidence="3"/>
<dbReference type="SMART" id="SM00073">
    <property type="entry name" value="HPT"/>
    <property type="match status" value="1"/>
</dbReference>
<feature type="modified residue" description="Phosphohistidine" evidence="14">
    <location>
        <position position="1084"/>
    </location>
</feature>
<keyword evidence="12" id="KW-0902">Two-component regulatory system</keyword>
<evidence type="ECO:0000256" key="9">
    <source>
        <dbReference type="ARBA" id="ARBA00022777"/>
    </source>
</evidence>
<dbReference type="InterPro" id="IPR011006">
    <property type="entry name" value="CheY-like_superfamily"/>
</dbReference>
<dbReference type="CDD" id="cd16922">
    <property type="entry name" value="HATPase_EvgS-ArcB-TorS-like"/>
    <property type="match status" value="1"/>
</dbReference>
<organism evidence="21 22">
    <name type="scientific">Fervidobacterium thailandense</name>
    <dbReference type="NCBI Taxonomy" id="1008305"/>
    <lineage>
        <taxon>Bacteria</taxon>
        <taxon>Thermotogati</taxon>
        <taxon>Thermotogota</taxon>
        <taxon>Thermotogae</taxon>
        <taxon>Thermotogales</taxon>
        <taxon>Fervidobacteriaceae</taxon>
        <taxon>Fervidobacterium</taxon>
    </lineage>
</organism>
<dbReference type="Gene3D" id="3.30.450.40">
    <property type="match status" value="1"/>
</dbReference>
<dbReference type="InterPro" id="IPR003661">
    <property type="entry name" value="HisK_dim/P_dom"/>
</dbReference>
<dbReference type="CDD" id="cd00130">
    <property type="entry name" value="PAS"/>
    <property type="match status" value="1"/>
</dbReference>
<dbReference type="SMART" id="SM00387">
    <property type="entry name" value="HATPase_c"/>
    <property type="match status" value="1"/>
</dbReference>
<dbReference type="InterPro" id="IPR036890">
    <property type="entry name" value="HATPase_C_sf"/>
</dbReference>
<dbReference type="GO" id="GO:0000155">
    <property type="term" value="F:phosphorelay sensor kinase activity"/>
    <property type="evidence" value="ECO:0007669"/>
    <property type="project" value="InterPro"/>
</dbReference>
<dbReference type="Pfam" id="PF00512">
    <property type="entry name" value="HisKA"/>
    <property type="match status" value="1"/>
</dbReference>
<dbReference type="InterPro" id="IPR000014">
    <property type="entry name" value="PAS"/>
</dbReference>
<dbReference type="Pfam" id="PF01590">
    <property type="entry name" value="GAF"/>
    <property type="match status" value="1"/>
</dbReference>
<keyword evidence="11 16" id="KW-1133">Transmembrane helix</keyword>
<dbReference type="Gene3D" id="1.20.120.160">
    <property type="entry name" value="HPT domain"/>
    <property type="match status" value="1"/>
</dbReference>
<dbReference type="Gene3D" id="3.30.450.20">
    <property type="entry name" value="PAS domain"/>
    <property type="match status" value="2"/>
</dbReference>
<evidence type="ECO:0000256" key="8">
    <source>
        <dbReference type="ARBA" id="ARBA00022741"/>
    </source>
</evidence>
<dbReference type="PROSITE" id="PS50110">
    <property type="entry name" value="RESPONSE_REGULATORY"/>
    <property type="match status" value="1"/>
</dbReference>
<gene>
    <name evidence="21" type="ORF">A4H02_07255</name>
</gene>